<protein>
    <submittedName>
        <fullName evidence="3">Uncharacterized protein</fullName>
    </submittedName>
</protein>
<evidence type="ECO:0000313" key="3">
    <source>
        <dbReference type="EMBL" id="KNZ58601.1"/>
    </source>
</evidence>
<comment type="caution">
    <text evidence="3">The sequence shown here is derived from an EMBL/GenBank/DDBJ whole genome shotgun (WGS) entry which is preliminary data.</text>
</comment>
<sequence>MENHNDKPKQQEENPPELPPKPSNYPKIYITTTNQRTSSKTLVRFLFSLSNLIFFGGSLAGLVVLFYQKYLFPKLKIRTEILTSLRLTVCKAYDRLLESIKTLVHSHPQLYLGSRSASLAILQGNPCVEGADGEQAGASSAGGSTDGHALAGETTHLHPAATVYSPPITDEKELQGDEKEVVNAGATNPVEFNRPICERLVQIATGLRKRRSEGHGGVTRVADVEEATERTEGSTSGALRGMEGLKRSLQTIREELMADVQQHTRVQQKLLASSHPHRAFAFNQYNSHLPSSSVTFINVDNDPYFIALSDLKNSIRNFKGLLLNRTKFY</sequence>
<keyword evidence="4" id="KW-1185">Reference proteome</keyword>
<dbReference type="STRING" id="27349.A0A0L6VCT8"/>
<name>A0A0L6VCT8_9BASI</name>
<keyword evidence="2" id="KW-0472">Membrane</keyword>
<gene>
    <name evidence="3" type="ORF">VP01_189g5</name>
</gene>
<feature type="transmembrane region" description="Helical" evidence="2">
    <location>
        <begin position="45"/>
        <end position="67"/>
    </location>
</feature>
<dbReference type="EMBL" id="LAVV01006725">
    <property type="protein sequence ID" value="KNZ58601.1"/>
    <property type="molecule type" value="Genomic_DNA"/>
</dbReference>
<feature type="compositionally biased region" description="Basic and acidic residues" evidence="1">
    <location>
        <begin position="1"/>
        <end position="12"/>
    </location>
</feature>
<accession>A0A0L6VCT8</accession>
<evidence type="ECO:0000313" key="4">
    <source>
        <dbReference type="Proteomes" id="UP000037035"/>
    </source>
</evidence>
<organism evidence="3 4">
    <name type="scientific">Puccinia sorghi</name>
    <dbReference type="NCBI Taxonomy" id="27349"/>
    <lineage>
        <taxon>Eukaryota</taxon>
        <taxon>Fungi</taxon>
        <taxon>Dikarya</taxon>
        <taxon>Basidiomycota</taxon>
        <taxon>Pucciniomycotina</taxon>
        <taxon>Pucciniomycetes</taxon>
        <taxon>Pucciniales</taxon>
        <taxon>Pucciniaceae</taxon>
        <taxon>Puccinia</taxon>
    </lineage>
</organism>
<evidence type="ECO:0000256" key="1">
    <source>
        <dbReference type="SAM" id="MobiDB-lite"/>
    </source>
</evidence>
<keyword evidence="2" id="KW-0812">Transmembrane</keyword>
<reference evidence="3 4" key="1">
    <citation type="submission" date="2015-08" db="EMBL/GenBank/DDBJ databases">
        <title>Next Generation Sequencing and Analysis of the Genome of Puccinia sorghi L Schw, the Causal Agent of Maize Common Rust.</title>
        <authorList>
            <person name="Rochi L."/>
            <person name="Burguener G."/>
            <person name="Darino M."/>
            <person name="Turjanski A."/>
            <person name="Kreff E."/>
            <person name="Dieguez M.J."/>
            <person name="Sacco F."/>
        </authorList>
    </citation>
    <scope>NUCLEOTIDE SEQUENCE [LARGE SCALE GENOMIC DNA]</scope>
    <source>
        <strain evidence="3 4">RO10H11247</strain>
    </source>
</reference>
<evidence type="ECO:0000256" key="2">
    <source>
        <dbReference type="SAM" id="Phobius"/>
    </source>
</evidence>
<dbReference type="AlphaFoldDB" id="A0A0L6VCT8"/>
<dbReference type="Proteomes" id="UP000037035">
    <property type="component" value="Unassembled WGS sequence"/>
</dbReference>
<dbReference type="OrthoDB" id="2507620at2759"/>
<dbReference type="VEuPathDB" id="FungiDB:VP01_189g5"/>
<feature type="region of interest" description="Disordered" evidence="1">
    <location>
        <begin position="1"/>
        <end position="25"/>
    </location>
</feature>
<proteinExistence type="predicted"/>
<keyword evidence="2" id="KW-1133">Transmembrane helix</keyword>